<sequence>MIFDIKADMDIITTRLQQTKLSQSSRLLSLPPKLRNMIYGYAVQEDKVIDVTRSKMVRGRALFEVCKKIRHGARLTYFAVNTFRIRVGDRTSPTLPRYIESLSQEECGAIGTLVVRYSYMILATVLNTMRFLKDLNPAVFVPAQQVWVEERRDFLSAKRMPEDAPEREATLAHWEKMYSDHRKHWTRFVVSLLVSGVSSKSMRFEHVERVQRCVRTQQLRVDDRVRTCQMWVAVVESVKSV</sequence>
<dbReference type="InterPro" id="IPR038883">
    <property type="entry name" value="AN11006-like"/>
</dbReference>
<dbReference type="PANTHER" id="PTHR42085:SF1">
    <property type="entry name" value="F-BOX DOMAIN-CONTAINING PROTEIN"/>
    <property type="match status" value="1"/>
</dbReference>
<comment type="caution">
    <text evidence="1">The sequence shown here is derived from an EMBL/GenBank/DDBJ whole genome shotgun (WGS) entry which is preliminary data.</text>
</comment>
<dbReference type="PANTHER" id="PTHR42085">
    <property type="entry name" value="F-BOX DOMAIN-CONTAINING PROTEIN"/>
    <property type="match status" value="1"/>
</dbReference>
<reference evidence="1" key="1">
    <citation type="submission" date="2023-07" db="EMBL/GenBank/DDBJ databases">
        <title>Black Yeasts Isolated from many extreme environments.</title>
        <authorList>
            <person name="Coleine C."/>
            <person name="Stajich J.E."/>
            <person name="Selbmann L."/>
        </authorList>
    </citation>
    <scope>NUCLEOTIDE SEQUENCE</scope>
    <source>
        <strain evidence="1">CCFEE 5485</strain>
    </source>
</reference>
<evidence type="ECO:0000313" key="1">
    <source>
        <dbReference type="EMBL" id="KAK3679726.1"/>
    </source>
</evidence>
<name>A0AAE0WXI7_9PEZI</name>
<dbReference type="AlphaFoldDB" id="A0AAE0WXI7"/>
<protein>
    <submittedName>
        <fullName evidence="1">Uncharacterized protein</fullName>
    </submittedName>
</protein>
<accession>A0AAE0WXI7</accession>
<organism evidence="1 2">
    <name type="scientific">Recurvomyces mirabilis</name>
    <dbReference type="NCBI Taxonomy" id="574656"/>
    <lineage>
        <taxon>Eukaryota</taxon>
        <taxon>Fungi</taxon>
        <taxon>Dikarya</taxon>
        <taxon>Ascomycota</taxon>
        <taxon>Pezizomycotina</taxon>
        <taxon>Dothideomycetes</taxon>
        <taxon>Dothideomycetidae</taxon>
        <taxon>Mycosphaerellales</taxon>
        <taxon>Teratosphaeriaceae</taxon>
        <taxon>Recurvomyces</taxon>
    </lineage>
</organism>
<dbReference type="EMBL" id="JAUTXT010000001">
    <property type="protein sequence ID" value="KAK3679726.1"/>
    <property type="molecule type" value="Genomic_DNA"/>
</dbReference>
<gene>
    <name evidence="1" type="ORF">LTR78_000102</name>
</gene>
<evidence type="ECO:0000313" key="2">
    <source>
        <dbReference type="Proteomes" id="UP001274830"/>
    </source>
</evidence>
<proteinExistence type="predicted"/>
<keyword evidence="2" id="KW-1185">Reference proteome</keyword>
<dbReference type="Proteomes" id="UP001274830">
    <property type="component" value="Unassembled WGS sequence"/>
</dbReference>